<dbReference type="AlphaFoldDB" id="A0A7S0C3A3"/>
<dbReference type="EMBL" id="HBEL01016375">
    <property type="protein sequence ID" value="CAD8411690.1"/>
    <property type="molecule type" value="Transcribed_RNA"/>
</dbReference>
<sequence>MVVDSARMGKTPYAMINQPKERGEFTEMATDRFNRFLEEEINAIECDRNIDIGQFQRIEETLATAIRSGLQGETPCILGQFGITAGDPVIPPTFGGLYDKNCALPGADGFLYWDELHPTTAMHKIFSDLILDQVCVEFGVSMLSKKDGKKGGKKCKGKKGAGKRGKKLRD</sequence>
<accession>A0A7S0C3A3</accession>
<feature type="region of interest" description="Disordered" evidence="1">
    <location>
        <begin position="144"/>
        <end position="170"/>
    </location>
</feature>
<dbReference type="Gene3D" id="3.40.50.1110">
    <property type="entry name" value="SGNH hydrolase"/>
    <property type="match status" value="1"/>
</dbReference>
<organism evidence="2">
    <name type="scientific">Proboscia inermis</name>
    <dbReference type="NCBI Taxonomy" id="420281"/>
    <lineage>
        <taxon>Eukaryota</taxon>
        <taxon>Sar</taxon>
        <taxon>Stramenopiles</taxon>
        <taxon>Ochrophyta</taxon>
        <taxon>Bacillariophyta</taxon>
        <taxon>Coscinodiscophyceae</taxon>
        <taxon>Rhizosoleniophycidae</taxon>
        <taxon>Rhizosoleniales</taxon>
        <taxon>Rhizosoleniaceae</taxon>
        <taxon>Proboscia</taxon>
    </lineage>
</organism>
<name>A0A7S0C3A3_9STRA</name>
<proteinExistence type="predicted"/>
<reference evidence="2" key="1">
    <citation type="submission" date="2021-01" db="EMBL/GenBank/DDBJ databases">
        <authorList>
            <person name="Corre E."/>
            <person name="Pelletier E."/>
            <person name="Niang G."/>
            <person name="Scheremetjew M."/>
            <person name="Finn R."/>
            <person name="Kale V."/>
            <person name="Holt S."/>
            <person name="Cochrane G."/>
            <person name="Meng A."/>
            <person name="Brown T."/>
            <person name="Cohen L."/>
        </authorList>
    </citation>
    <scope>NUCLEOTIDE SEQUENCE</scope>
    <source>
        <strain evidence="2">CCAP1064/1</strain>
    </source>
</reference>
<dbReference type="InterPro" id="IPR036514">
    <property type="entry name" value="SGNH_hydro_sf"/>
</dbReference>
<protein>
    <submittedName>
        <fullName evidence="2">Uncharacterized protein</fullName>
    </submittedName>
</protein>
<gene>
    <name evidence="2" type="ORF">PINE0816_LOCUS7815</name>
</gene>
<evidence type="ECO:0000313" key="2">
    <source>
        <dbReference type="EMBL" id="CAD8411690.1"/>
    </source>
</evidence>
<feature type="compositionally biased region" description="Basic residues" evidence="1">
    <location>
        <begin position="151"/>
        <end position="170"/>
    </location>
</feature>
<evidence type="ECO:0000256" key="1">
    <source>
        <dbReference type="SAM" id="MobiDB-lite"/>
    </source>
</evidence>